<dbReference type="InterPro" id="IPR004839">
    <property type="entry name" value="Aminotransferase_I/II_large"/>
</dbReference>
<dbReference type="EMBL" id="JAAWWB010000009">
    <property type="protein sequence ID" value="KAG6775716.1"/>
    <property type="molecule type" value="Genomic_DNA"/>
</dbReference>
<evidence type="ECO:0000256" key="5">
    <source>
        <dbReference type="ARBA" id="ARBA00061511"/>
    </source>
</evidence>
<comment type="caution">
    <text evidence="7">The sequence shown here is derived from an EMBL/GenBank/DDBJ whole genome shotgun (WGS) entry which is preliminary data.</text>
</comment>
<feature type="domain" description="Aminotransferase class I/classII large" evidence="6">
    <location>
        <begin position="260"/>
        <end position="390"/>
    </location>
</feature>
<name>A0A8X8CTZ9_POPTO</name>
<reference evidence="7" key="1">
    <citation type="journal article" date="2020" name="bioRxiv">
        <title>Hybrid origin of Populus tomentosa Carr. identified through genome sequencing and phylogenomic analysis.</title>
        <authorList>
            <person name="An X."/>
            <person name="Gao K."/>
            <person name="Chen Z."/>
            <person name="Li J."/>
            <person name="Yang X."/>
            <person name="Yang X."/>
            <person name="Zhou J."/>
            <person name="Guo T."/>
            <person name="Zhao T."/>
            <person name="Huang S."/>
            <person name="Miao D."/>
            <person name="Khan W.U."/>
            <person name="Rao P."/>
            <person name="Ye M."/>
            <person name="Lei B."/>
            <person name="Liao W."/>
            <person name="Wang J."/>
            <person name="Ji L."/>
            <person name="Li Y."/>
            <person name="Guo B."/>
            <person name="Mustafa N.S."/>
            <person name="Li S."/>
            <person name="Yun Q."/>
            <person name="Keller S.R."/>
            <person name="Mao J."/>
            <person name="Zhang R."/>
            <person name="Strauss S.H."/>
        </authorList>
    </citation>
    <scope>NUCLEOTIDE SEQUENCE</scope>
    <source>
        <strain evidence="7">GM15</strain>
        <tissue evidence="7">Leaf</tissue>
    </source>
</reference>
<proteinExistence type="inferred from homology"/>
<keyword evidence="8" id="KW-1185">Reference proteome</keyword>
<dbReference type="FunFam" id="3.40.640.10:FF:000099">
    <property type="entry name" value="LL-diaminopimelate aminotransferase, chloroplastic"/>
    <property type="match status" value="1"/>
</dbReference>
<protein>
    <recommendedName>
        <fullName evidence="6">Aminotransferase class I/classII large domain-containing protein</fullName>
    </recommendedName>
</protein>
<keyword evidence="2" id="KW-0032">Aminotransferase</keyword>
<dbReference type="AlphaFoldDB" id="A0A8X8CTZ9"/>
<evidence type="ECO:0000313" key="8">
    <source>
        <dbReference type="Proteomes" id="UP000886885"/>
    </source>
</evidence>
<sequence length="458" mass="50621">MYSFSAGNSMLCRNFLQPRIIQASYKTHKEGIACNTKVPRNVNMEKLQSAYLFPEISMREVQHIEKYPDAKLISLGIGDTTEPIPDIIASSMANYARSLSTAEGYSGYGAEQGNNALRKAIAETFYRDFQVKETEVFVSDGSQCDITRLQLLLGSNVSIAVQDPSFPAYVDSSVIIGQAGDFEDKTGMYGNIQYMKCRPKNNFFPDLATASRSDIIFFCSPNNPTGHAATRQELEQLVRFAKENGSFIIFDSAYAAYISIRLGWTVVPEELSFSNGFPVINDFNRIVCTCFNGASNIAQAGGLACLSPEGFASVHSIIKCYKENAKILLDTFSSLGLKVYGGENAPYLWVHFPGSKSWDIFTEILEKTHIITVPGSGFGPEGEEFMRISAFGHRESRWWALDPVKSPMLFFEKSKPLIPPVLSGVGLNKLGFDCVDSLARSALLFAFHPQLLQLCSTN</sequence>
<dbReference type="Proteomes" id="UP000886885">
    <property type="component" value="Chromosome 5A"/>
</dbReference>
<evidence type="ECO:0000256" key="2">
    <source>
        <dbReference type="ARBA" id="ARBA00022576"/>
    </source>
</evidence>
<comment type="cofactor">
    <cofactor evidence="1">
        <name>pyridoxal 5'-phosphate</name>
        <dbReference type="ChEBI" id="CHEBI:597326"/>
    </cofactor>
</comment>
<dbReference type="OrthoDB" id="7042322at2759"/>
<organism evidence="7 8">
    <name type="scientific">Populus tomentosa</name>
    <name type="common">Chinese white poplar</name>
    <dbReference type="NCBI Taxonomy" id="118781"/>
    <lineage>
        <taxon>Eukaryota</taxon>
        <taxon>Viridiplantae</taxon>
        <taxon>Streptophyta</taxon>
        <taxon>Embryophyta</taxon>
        <taxon>Tracheophyta</taxon>
        <taxon>Spermatophyta</taxon>
        <taxon>Magnoliopsida</taxon>
        <taxon>eudicotyledons</taxon>
        <taxon>Gunneridae</taxon>
        <taxon>Pentapetalae</taxon>
        <taxon>rosids</taxon>
        <taxon>fabids</taxon>
        <taxon>Malpighiales</taxon>
        <taxon>Salicaceae</taxon>
        <taxon>Saliceae</taxon>
        <taxon>Populus</taxon>
    </lineage>
</organism>
<keyword evidence="3" id="KW-0808">Transferase</keyword>
<dbReference type="GO" id="GO:0009862">
    <property type="term" value="P:systemic acquired resistance, salicylic acid mediated signaling pathway"/>
    <property type="evidence" value="ECO:0007669"/>
    <property type="project" value="UniProtKB-ARBA"/>
</dbReference>
<evidence type="ECO:0000256" key="1">
    <source>
        <dbReference type="ARBA" id="ARBA00001933"/>
    </source>
</evidence>
<evidence type="ECO:0000256" key="4">
    <source>
        <dbReference type="ARBA" id="ARBA00022898"/>
    </source>
</evidence>
<evidence type="ECO:0000259" key="6">
    <source>
        <dbReference type="Pfam" id="PF00155"/>
    </source>
</evidence>
<keyword evidence="4" id="KW-0663">Pyridoxal phosphate</keyword>
<dbReference type="Pfam" id="PF00155">
    <property type="entry name" value="Aminotran_1_2"/>
    <property type="match status" value="2"/>
</dbReference>
<evidence type="ECO:0000313" key="7">
    <source>
        <dbReference type="EMBL" id="KAG6775716.1"/>
    </source>
</evidence>
<dbReference type="CDD" id="cd00609">
    <property type="entry name" value="AAT_like"/>
    <property type="match status" value="1"/>
</dbReference>
<comment type="similarity">
    <text evidence="5">Belongs to the class-I pyridoxal-phosphate-dependent aminotransferase family. LL-diaminopimelate aminotransferase subfamily.</text>
</comment>
<dbReference type="InterPro" id="IPR019942">
    <property type="entry name" value="DapL/ALD1"/>
</dbReference>
<accession>A0A8X8CTZ9</accession>
<dbReference type="PANTHER" id="PTHR43144">
    <property type="entry name" value="AMINOTRANSFERASE"/>
    <property type="match status" value="1"/>
</dbReference>
<dbReference type="GO" id="GO:0008483">
    <property type="term" value="F:transaminase activity"/>
    <property type="evidence" value="ECO:0007669"/>
    <property type="project" value="UniProtKB-KW"/>
</dbReference>
<gene>
    <name evidence="7" type="ORF">POTOM_019206</name>
</gene>
<evidence type="ECO:0000256" key="3">
    <source>
        <dbReference type="ARBA" id="ARBA00022679"/>
    </source>
</evidence>
<dbReference type="GO" id="GO:0030170">
    <property type="term" value="F:pyridoxal phosphate binding"/>
    <property type="evidence" value="ECO:0007669"/>
    <property type="project" value="InterPro"/>
</dbReference>
<feature type="domain" description="Aminotransferase class I/classII large" evidence="6">
    <location>
        <begin position="71"/>
        <end position="257"/>
    </location>
</feature>